<dbReference type="AlphaFoldDB" id="A0A0G4FSQ9"/>
<proteinExistence type="predicted"/>
<feature type="compositionally biased region" description="Low complexity" evidence="1">
    <location>
        <begin position="395"/>
        <end position="410"/>
    </location>
</feature>
<dbReference type="Proteomes" id="UP000041254">
    <property type="component" value="Unassembled WGS sequence"/>
</dbReference>
<organism evidence="2 3">
    <name type="scientific">Vitrella brassicaformis (strain CCMP3155)</name>
    <dbReference type="NCBI Taxonomy" id="1169540"/>
    <lineage>
        <taxon>Eukaryota</taxon>
        <taxon>Sar</taxon>
        <taxon>Alveolata</taxon>
        <taxon>Colpodellida</taxon>
        <taxon>Vitrellaceae</taxon>
        <taxon>Vitrella</taxon>
    </lineage>
</organism>
<feature type="compositionally biased region" description="Basic and acidic residues" evidence="1">
    <location>
        <begin position="441"/>
        <end position="450"/>
    </location>
</feature>
<feature type="region of interest" description="Disordered" evidence="1">
    <location>
        <begin position="577"/>
        <end position="596"/>
    </location>
</feature>
<feature type="compositionally biased region" description="Basic and acidic residues" evidence="1">
    <location>
        <begin position="411"/>
        <end position="429"/>
    </location>
</feature>
<gene>
    <name evidence="2" type="ORF">Vbra_16115</name>
</gene>
<accession>A0A0G4FSQ9</accession>
<protein>
    <submittedName>
        <fullName evidence="2">Uncharacterized protein</fullName>
    </submittedName>
</protein>
<feature type="region of interest" description="Disordered" evidence="1">
    <location>
        <begin position="201"/>
        <end position="240"/>
    </location>
</feature>
<evidence type="ECO:0000256" key="1">
    <source>
        <dbReference type="SAM" id="MobiDB-lite"/>
    </source>
</evidence>
<feature type="region of interest" description="Disordered" evidence="1">
    <location>
        <begin position="259"/>
        <end position="482"/>
    </location>
</feature>
<dbReference type="InParanoid" id="A0A0G4FSQ9"/>
<name>A0A0G4FSQ9_VITBC</name>
<evidence type="ECO:0000313" key="3">
    <source>
        <dbReference type="Proteomes" id="UP000041254"/>
    </source>
</evidence>
<reference evidence="2 3" key="1">
    <citation type="submission" date="2014-11" db="EMBL/GenBank/DDBJ databases">
        <authorList>
            <person name="Zhu J."/>
            <person name="Qi W."/>
            <person name="Song R."/>
        </authorList>
    </citation>
    <scope>NUCLEOTIDE SEQUENCE [LARGE SCALE GENOMIC DNA]</scope>
</reference>
<dbReference type="EMBL" id="CDMY01000495">
    <property type="protein sequence ID" value="CEM17748.1"/>
    <property type="molecule type" value="Genomic_DNA"/>
</dbReference>
<keyword evidence="3" id="KW-1185">Reference proteome</keyword>
<feature type="region of interest" description="Disordered" evidence="1">
    <location>
        <begin position="613"/>
        <end position="633"/>
    </location>
</feature>
<feature type="compositionally biased region" description="Basic and acidic residues" evidence="1">
    <location>
        <begin position="459"/>
        <end position="468"/>
    </location>
</feature>
<feature type="compositionally biased region" description="Basic and acidic residues" evidence="1">
    <location>
        <begin position="320"/>
        <end position="331"/>
    </location>
</feature>
<dbReference type="VEuPathDB" id="CryptoDB:Vbra_16115"/>
<feature type="region of interest" description="Disordered" evidence="1">
    <location>
        <begin position="510"/>
        <end position="540"/>
    </location>
</feature>
<sequence>MSEDFSARSDLPALPSHLAVLLRDSIQQLLKQGESLIGEWERWRELVEHGGGHDERYRSMEGFVKTEKLLDHIHHRLLRLQSQYRDVPSDAPGPPPSPRSFDTAIRQLVNRMDRLAASRRRWDQHTQTLYETCRPTASPGIAMPSLLLHLPSGTEGNELAASEAAGSSVVPVRRVPSGQIEGVLDELRATIRTRGQELERIRAASQSRPRQPFAEVPKGVAARAAAPRPRQPDEGNVFRFEGNYQGSEEDLHLPARMQMQRAPSPRIAAPGPKKGGRQEPVSPTRSPRQRAAGEETKAPVGKRISGRRRSTISPVVARMRLAEQREAEGRPLSRQQGARRLSADAPRGSATPRPAAELIPESARPEGGPPTFRDQLRYRRILSPELNLTPGRESAGTGAPARAAAAAGEPPEGRKKTEAPKQRDERREAAICASKGVQADLKGERERSLRDMAAGNGRVRADNGHRPIEGGADGESEQEKQAKLNEDLTIIRNDVTEIQQTTRDVLAVMSGREGTGARHRRPDGEVARGPPSETNGWESSMRELREANRRIKDRVADMLQMKEDILVSSAPSIDRSVSQEIRRAPSPPPVIITGPHIRLPRQPLPFQRAPSPLVLSATRPRPPSPPSPLRVRPPRHYYPPLGPQLSPPTTYRAVVTPRAPFWAARVRSVSEEEVHHIPERRPVSPCCARPSPCRAPEGEEPALAGDGVGSGVVRALHRSPGMRQLPVHDRLLLLGGEGSERVVEVGPASRVQVIPVRQSVVMF</sequence>
<evidence type="ECO:0000313" key="2">
    <source>
        <dbReference type="EMBL" id="CEM17748.1"/>
    </source>
</evidence>